<evidence type="ECO:0000256" key="2">
    <source>
        <dbReference type="PROSITE-ProRule" id="PRU00035"/>
    </source>
</evidence>
<name>A0A7S2K488_9STRA</name>
<dbReference type="SUPFAM" id="SSF47370">
    <property type="entry name" value="Bromodomain"/>
    <property type="match status" value="1"/>
</dbReference>
<organism evidence="5">
    <name type="scientific">Leptocylindrus danicus</name>
    <dbReference type="NCBI Taxonomy" id="163516"/>
    <lineage>
        <taxon>Eukaryota</taxon>
        <taxon>Sar</taxon>
        <taxon>Stramenopiles</taxon>
        <taxon>Ochrophyta</taxon>
        <taxon>Bacillariophyta</taxon>
        <taxon>Coscinodiscophyceae</taxon>
        <taxon>Chaetocerotophycidae</taxon>
        <taxon>Leptocylindrales</taxon>
        <taxon>Leptocylindraceae</taxon>
        <taxon>Leptocylindrus</taxon>
    </lineage>
</organism>
<dbReference type="Gene3D" id="1.20.920.10">
    <property type="entry name" value="Bromodomain-like"/>
    <property type="match status" value="1"/>
</dbReference>
<dbReference type="PROSITE" id="PS50014">
    <property type="entry name" value="BROMODOMAIN_2"/>
    <property type="match status" value="1"/>
</dbReference>
<accession>A0A7S2K488</accession>
<feature type="compositionally biased region" description="Polar residues" evidence="3">
    <location>
        <begin position="421"/>
        <end position="456"/>
    </location>
</feature>
<dbReference type="InterPro" id="IPR036427">
    <property type="entry name" value="Bromodomain-like_sf"/>
</dbReference>
<feature type="domain" description="Bromo" evidence="4">
    <location>
        <begin position="170"/>
        <end position="240"/>
    </location>
</feature>
<dbReference type="AlphaFoldDB" id="A0A7S2K488"/>
<feature type="region of interest" description="Disordered" evidence="3">
    <location>
        <begin position="273"/>
        <end position="491"/>
    </location>
</feature>
<dbReference type="GO" id="GO:0035267">
    <property type="term" value="C:NuA4 histone acetyltransferase complex"/>
    <property type="evidence" value="ECO:0007669"/>
    <property type="project" value="TreeGrafter"/>
</dbReference>
<dbReference type="PANTHER" id="PTHR15398:SF4">
    <property type="entry name" value="BROMODOMAIN-CONTAINING PROTEIN 8 ISOFORM X1"/>
    <property type="match status" value="1"/>
</dbReference>
<proteinExistence type="predicted"/>
<feature type="compositionally biased region" description="Polar residues" evidence="3">
    <location>
        <begin position="337"/>
        <end position="351"/>
    </location>
</feature>
<evidence type="ECO:0000313" key="5">
    <source>
        <dbReference type="EMBL" id="CAD9565905.1"/>
    </source>
</evidence>
<evidence type="ECO:0000256" key="3">
    <source>
        <dbReference type="SAM" id="MobiDB-lite"/>
    </source>
</evidence>
<evidence type="ECO:0000256" key="1">
    <source>
        <dbReference type="ARBA" id="ARBA00023117"/>
    </source>
</evidence>
<feature type="compositionally biased region" description="Basic and acidic residues" evidence="3">
    <location>
        <begin position="398"/>
        <end position="420"/>
    </location>
</feature>
<feature type="compositionally biased region" description="Low complexity" evidence="3">
    <location>
        <begin position="297"/>
        <end position="319"/>
    </location>
</feature>
<protein>
    <recommendedName>
        <fullName evidence="4">Bromo domain-containing protein</fullName>
    </recommendedName>
</protein>
<dbReference type="SMART" id="SM00297">
    <property type="entry name" value="BROMO"/>
    <property type="match status" value="1"/>
</dbReference>
<dbReference type="Pfam" id="PF00439">
    <property type="entry name" value="Bromodomain"/>
    <property type="match status" value="1"/>
</dbReference>
<feature type="compositionally biased region" description="Basic and acidic residues" evidence="3">
    <location>
        <begin position="273"/>
        <end position="282"/>
    </location>
</feature>
<feature type="compositionally biased region" description="Basic residues" evidence="3">
    <location>
        <begin position="482"/>
        <end position="491"/>
    </location>
</feature>
<feature type="compositionally biased region" description="Low complexity" evidence="3">
    <location>
        <begin position="472"/>
        <end position="481"/>
    </location>
</feature>
<keyword evidence="1 2" id="KW-0103">Bromodomain</keyword>
<reference evidence="5" key="1">
    <citation type="submission" date="2021-01" db="EMBL/GenBank/DDBJ databases">
        <authorList>
            <person name="Corre E."/>
            <person name="Pelletier E."/>
            <person name="Niang G."/>
            <person name="Scheremetjew M."/>
            <person name="Finn R."/>
            <person name="Kale V."/>
            <person name="Holt S."/>
            <person name="Cochrane G."/>
            <person name="Meng A."/>
            <person name="Brown T."/>
            <person name="Cohen L."/>
        </authorList>
    </citation>
    <scope>NUCLEOTIDE SEQUENCE</scope>
    <source>
        <strain evidence="5">B650</strain>
    </source>
</reference>
<sequence length="491" mass="52891">MQKDEQALLCPTLERLTTCLPRHELLEIVKDAEEVEALLKIEIGRLHEKLNNAQPLTTAKEVGAEKAMTVNEMLTSFETPADKFGATVSALIGRLRKPLETPHPPHSTLIHHIAQRDKLLQKPGKTEDLESQKKKQSEQVQALLDLQKNPIFTNKMTETTALLSLWKRISGHRSANVFRRAVSERDAPGYTDKILFPVDLSLIRKMVTAGIIDSYAEFQKYIGLMSHNCVKFNGRESDYGIVAREFESYVDESIVTAVNAATEAAIKKGELETKKSLQKKEQPASSVSVSEKKKTEAPATKPTSTPPSSSSAPSSVSGPAPVPAVAPSPVDSKESNTDPTPASAPMTSILSTIPKKKTGNAVPADVSASKTKDADTKSQFQALPLQANAGGDVSAKTTSDDSTVKGEAADHAVSETKSDESTNVSATETTKGSGGNISDTSKSASEQNDTGRNTPRVSPKRKRSKPSEDEATSNTSTSTSTRRSKRGRQST</sequence>
<dbReference type="PANTHER" id="PTHR15398">
    <property type="entry name" value="BROMODOMAIN-CONTAINING PROTEIN 8"/>
    <property type="match status" value="1"/>
</dbReference>
<evidence type="ECO:0000259" key="4">
    <source>
        <dbReference type="PROSITE" id="PS50014"/>
    </source>
</evidence>
<dbReference type="InterPro" id="IPR001487">
    <property type="entry name" value="Bromodomain"/>
</dbReference>
<dbReference type="EMBL" id="HBGY01008275">
    <property type="protein sequence ID" value="CAD9565905.1"/>
    <property type="molecule type" value="Transcribed_RNA"/>
</dbReference>
<gene>
    <name evidence="5" type="ORF">LDAN0321_LOCUS5207</name>
</gene>